<dbReference type="PANTHER" id="PTHR42815:SF2">
    <property type="entry name" value="FAD-BINDING, PUTATIVE (AFU_ORTHOLOGUE AFUA_6G07600)-RELATED"/>
    <property type="match status" value="1"/>
</dbReference>
<dbReference type="Gene3D" id="2.30.110.10">
    <property type="entry name" value="Electron Transport, Fmn-binding Protein, Chain A"/>
    <property type="match status" value="2"/>
</dbReference>
<dbReference type="InterPro" id="IPR012349">
    <property type="entry name" value="Split_barrel_FMN-bd"/>
</dbReference>
<dbReference type="SUPFAM" id="SSF50475">
    <property type="entry name" value="FMN-binding split barrel"/>
    <property type="match status" value="2"/>
</dbReference>
<dbReference type="Proteomes" id="UP001328733">
    <property type="component" value="Unassembled WGS sequence"/>
</dbReference>
<dbReference type="PANTHER" id="PTHR42815">
    <property type="entry name" value="FAD-BINDING, PUTATIVE (AFU_ORTHOLOGUE AFUA_6G07600)-RELATED"/>
    <property type="match status" value="1"/>
</dbReference>
<dbReference type="InterPro" id="IPR011576">
    <property type="entry name" value="Pyridox_Oxase_N"/>
</dbReference>
<comment type="caution">
    <text evidence="2">The sequence shown here is derived from an EMBL/GenBank/DDBJ whole genome shotgun (WGS) entry which is preliminary data.</text>
</comment>
<accession>A0AAW9QP11</accession>
<keyword evidence="3" id="KW-1185">Reference proteome</keyword>
<name>A0AAW9QP11_9CHRO</name>
<dbReference type="Pfam" id="PF01243">
    <property type="entry name" value="PNPOx_N"/>
    <property type="match status" value="2"/>
</dbReference>
<dbReference type="RefSeq" id="WP_332864330.1">
    <property type="nucleotide sequence ID" value="NZ_JBAFSM010000010.1"/>
</dbReference>
<proteinExistence type="predicted"/>
<reference evidence="2 3" key="1">
    <citation type="submission" date="2024-01" db="EMBL/GenBank/DDBJ databases">
        <title>Genomic insights into the taxonomy and metabolism of the cyanobacterium Pannus brasiliensis CCIBt3594.</title>
        <authorList>
            <person name="Machado M."/>
            <person name="Botero N.B."/>
            <person name="Andreote A.P.D."/>
            <person name="Feitosa A.M.T."/>
            <person name="Popin R."/>
            <person name="Sivonen K."/>
            <person name="Fiore M.F."/>
        </authorList>
    </citation>
    <scope>NUCLEOTIDE SEQUENCE [LARGE SCALE GENOMIC DNA]</scope>
    <source>
        <strain evidence="2 3">CCIBt3594</strain>
    </source>
</reference>
<gene>
    <name evidence="2" type="ORF">V0288_07005</name>
</gene>
<protein>
    <submittedName>
        <fullName evidence="2">Pyridoxamine 5'-phosphate oxidase family protein</fullName>
    </submittedName>
</protein>
<organism evidence="2 3">
    <name type="scientific">Pannus brasiliensis CCIBt3594</name>
    <dbReference type="NCBI Taxonomy" id="1427578"/>
    <lineage>
        <taxon>Bacteria</taxon>
        <taxon>Bacillati</taxon>
        <taxon>Cyanobacteriota</taxon>
        <taxon>Cyanophyceae</taxon>
        <taxon>Oscillatoriophycideae</taxon>
        <taxon>Chroococcales</taxon>
        <taxon>Microcystaceae</taxon>
        <taxon>Pannus</taxon>
    </lineage>
</organism>
<dbReference type="EMBL" id="JBAFSM010000010">
    <property type="protein sequence ID" value="MEG3436864.1"/>
    <property type="molecule type" value="Genomic_DNA"/>
</dbReference>
<evidence type="ECO:0000313" key="2">
    <source>
        <dbReference type="EMBL" id="MEG3436864.1"/>
    </source>
</evidence>
<evidence type="ECO:0000259" key="1">
    <source>
        <dbReference type="Pfam" id="PF01243"/>
    </source>
</evidence>
<feature type="domain" description="Pyridoxamine 5'-phosphate oxidase N-terminal" evidence="1">
    <location>
        <begin position="43"/>
        <end position="149"/>
    </location>
</feature>
<dbReference type="AlphaFoldDB" id="A0AAW9QP11"/>
<evidence type="ECO:0000313" key="3">
    <source>
        <dbReference type="Proteomes" id="UP001328733"/>
    </source>
</evidence>
<sequence>MANNPGWEREESPFHAGELAIQERFGLRERMDRQGRRVIREYLPEQHRQFYSQLPYILVGTVDADGHPWASILVGKPGFLSSPDDRTLRVMKMPLSGDPLAENLENGGDIGLLGIELHTRRRNRLNGTIRNLSADGFEVQVGQSFGNCPQYIQARAFELWENESESPKPVYRVENFGERERAMITAADTFFIATAYRNESAARGVDVSHRGGNPGFVRVDDSRTLTIPDFSGNFHFNTFGNLQLNPRAGLIFIDFDRGDLLYLTGTATVIWEGAEIREYAGAERLLRFHLEKGYRIEGGLPLRWSEPEFSPFLDSKRWLVESGVRSQESGVSNRG</sequence>
<feature type="domain" description="Pyridoxamine 5'-phosphate oxidase N-terminal" evidence="1">
    <location>
        <begin position="179"/>
        <end position="279"/>
    </location>
</feature>